<dbReference type="eggNOG" id="COG1501">
    <property type="taxonomic scope" value="Bacteria"/>
</dbReference>
<comment type="similarity">
    <text evidence="1 4">Belongs to the glycosyl hydrolase 31 family.</text>
</comment>
<evidence type="ECO:0000259" key="8">
    <source>
        <dbReference type="Pfam" id="PF21365"/>
    </source>
</evidence>
<sequence length="763" mass="88476">MQNLSYKVDGQRIFIDCATSSFELTVLTPEIIHVFQNHGCTQNSYAIEGNKVQETDFEITENRDHMELKTSALIVNIFADGKIDVYDRDKNPLILDYRHARQPLDRQMSEDQKRLAEQEGHDVSGNLLNSPTYFEVVKKLADNEVFYGLGDKTGFLNKRHYAYDNWNTDNPAPQVENFTRLYKSVPFLLGLKNQHPYGIFFDNTYKSHIDLGKESNNYYFYSAANGNLDYYIIGGASLKKVVENYTYLTGKTPLPQKWTLGYQQSRWGYSVSQEKVLQIAEKLREYDLPCDVIHLDIDYMDGYRVFTWRTDTYEDPREFVSKLKNMGFKVVTIIDPGVKKDDQYGIYQEGLAKGYFVQNPDGTIYVNRVWPGDAVYPDFGRKQVRKWWADNCRYLVDIGVSGIWDDMNEPASFNGDIPEDIVFSDEENKSTHAKMHNVYGHNMAKATYEGLKRYSHKRPFVITRAAYAGTQKYSTIWTGDNHSLWVHLQMMIAQLCNLGLSGFSFAGTDIGGFGSDTTPELLTRWIEGALFSPLFRNHSALGTRSQEPWSFGEPTLSIYRKYLKLRYRFIDYLYDQFYQENKTGLPIMRPLVLNYENDPQVYNLNDEYLVGDSILVAPVIQQGKTKRMVYLPAGKWIDFWDKTEYEGQTTILVDAPIDKLPIFIKKNTILPWSKEVDHISTEPQKEITFKLYGDHTSYQHYQDNGTDFSYENGKYNLYDLNVGSESIDINLLHHDYPLYQRIKVELPDKTVEFKLAHDKYVLA</sequence>
<evidence type="ECO:0000256" key="1">
    <source>
        <dbReference type="ARBA" id="ARBA00007806"/>
    </source>
</evidence>
<dbReference type="GO" id="GO:0004553">
    <property type="term" value="F:hydrolase activity, hydrolyzing O-glycosyl compounds"/>
    <property type="evidence" value="ECO:0007669"/>
    <property type="project" value="InterPro"/>
</dbReference>
<dbReference type="InterPro" id="IPR013780">
    <property type="entry name" value="Glyco_hydro_b"/>
</dbReference>
<dbReference type="InterPro" id="IPR011013">
    <property type="entry name" value="Gal_mutarotase_sf_dom"/>
</dbReference>
<dbReference type="RefSeq" id="WP_008471610.1">
    <property type="nucleotide sequence ID" value="NZ_AYZP01000004.1"/>
</dbReference>
<dbReference type="GeneID" id="82847715"/>
<dbReference type="InterPro" id="IPR033403">
    <property type="entry name" value="DUF5110"/>
</dbReference>
<evidence type="ECO:0000259" key="7">
    <source>
        <dbReference type="Pfam" id="PF17137"/>
    </source>
</evidence>
<dbReference type="PANTHER" id="PTHR22762">
    <property type="entry name" value="ALPHA-GLUCOSIDASE"/>
    <property type="match status" value="1"/>
</dbReference>
<feature type="domain" description="Glycosyl hydrolase family 31 C-terminal" evidence="8">
    <location>
        <begin position="584"/>
        <end position="670"/>
    </location>
</feature>
<protein>
    <submittedName>
        <fullName evidence="9">Alpha-glucosidase II</fullName>
    </submittedName>
</protein>
<dbReference type="Proteomes" id="UP000009320">
    <property type="component" value="Unassembled WGS sequence"/>
</dbReference>
<dbReference type="OrthoDB" id="176168at2"/>
<dbReference type="SUPFAM" id="SSF51011">
    <property type="entry name" value="Glycosyl hydrolase domain"/>
    <property type="match status" value="1"/>
</dbReference>
<proteinExistence type="inferred from homology"/>
<keyword evidence="3 4" id="KW-0326">Glycosidase</keyword>
<name>I7IW36_9LACO</name>
<evidence type="ECO:0000313" key="9">
    <source>
        <dbReference type="EMBL" id="CCI82508.1"/>
    </source>
</evidence>
<dbReference type="STRING" id="1423758.FC41_GL001527"/>
<dbReference type="Pfam" id="PF01055">
    <property type="entry name" value="Glyco_hydro_31_2nd"/>
    <property type="match status" value="1"/>
</dbReference>
<keyword evidence="10" id="KW-1185">Reference proteome</keyword>
<dbReference type="Pfam" id="PF21365">
    <property type="entry name" value="Glyco_hydro_31_3rd"/>
    <property type="match status" value="1"/>
</dbReference>
<organism evidence="9 10">
    <name type="scientific">Lactobacillus hominis DSM 23910 = CRBIP 24.179</name>
    <dbReference type="NCBI Taxonomy" id="1423758"/>
    <lineage>
        <taxon>Bacteria</taxon>
        <taxon>Bacillati</taxon>
        <taxon>Bacillota</taxon>
        <taxon>Bacilli</taxon>
        <taxon>Lactobacillales</taxon>
        <taxon>Lactobacillaceae</taxon>
        <taxon>Lactobacillus</taxon>
    </lineage>
</organism>
<dbReference type="Pfam" id="PF13802">
    <property type="entry name" value="Gal_mutarotas_2"/>
    <property type="match status" value="1"/>
</dbReference>
<reference evidence="9 10" key="1">
    <citation type="submission" date="2012-06" db="EMBL/GenBank/DDBJ databases">
        <title>Draft Genome Sequence of Lactobacillus hominis Strain CRBIP 24.179T, isolated from human intestine.</title>
        <authorList>
            <person name="Cousin S."/>
            <person name="Ma L."/>
            <person name="Bizet C."/>
            <person name="Loux V."/>
            <person name="Bouchier C."/>
            <person name="Clermont D."/>
            <person name="Creno S."/>
        </authorList>
    </citation>
    <scope>NUCLEOTIDE SEQUENCE [LARGE SCALE GENOMIC DNA]</scope>
    <source>
        <strain evidence="10">CRBIP 24.179T</strain>
    </source>
</reference>
<gene>
    <name evidence="9" type="ORF">BN55_05260</name>
</gene>
<dbReference type="InterPro" id="IPR025887">
    <property type="entry name" value="Glyco_hydro_31_N_dom"/>
</dbReference>
<dbReference type="EMBL" id="CAKE01000025">
    <property type="protein sequence ID" value="CCI82508.1"/>
    <property type="molecule type" value="Genomic_DNA"/>
</dbReference>
<feature type="domain" description="Glycoside hydrolase family 31 TIM barrel" evidence="5">
    <location>
        <begin position="252"/>
        <end position="575"/>
    </location>
</feature>
<evidence type="ECO:0000256" key="2">
    <source>
        <dbReference type="ARBA" id="ARBA00022801"/>
    </source>
</evidence>
<evidence type="ECO:0000256" key="3">
    <source>
        <dbReference type="ARBA" id="ARBA00023295"/>
    </source>
</evidence>
<dbReference type="PANTHER" id="PTHR22762:SF166">
    <property type="entry name" value="ALPHA-GLUCOSIDASE"/>
    <property type="match status" value="1"/>
</dbReference>
<dbReference type="GO" id="GO:0005975">
    <property type="term" value="P:carbohydrate metabolic process"/>
    <property type="evidence" value="ECO:0007669"/>
    <property type="project" value="InterPro"/>
</dbReference>
<dbReference type="CDD" id="cd06604">
    <property type="entry name" value="GH31_glucosidase_II_MalA"/>
    <property type="match status" value="1"/>
</dbReference>
<feature type="domain" description="DUF5110" evidence="7">
    <location>
        <begin position="686"/>
        <end position="730"/>
    </location>
</feature>
<evidence type="ECO:0000259" key="5">
    <source>
        <dbReference type="Pfam" id="PF01055"/>
    </source>
</evidence>
<dbReference type="InterPro" id="IPR017853">
    <property type="entry name" value="GH"/>
</dbReference>
<dbReference type="AlphaFoldDB" id="I7IW36"/>
<dbReference type="SUPFAM" id="SSF74650">
    <property type="entry name" value="Galactose mutarotase-like"/>
    <property type="match status" value="1"/>
</dbReference>
<evidence type="ECO:0000256" key="4">
    <source>
        <dbReference type="RuleBase" id="RU361185"/>
    </source>
</evidence>
<dbReference type="InterPro" id="IPR030458">
    <property type="entry name" value="Glyco_hydro_31_AS"/>
</dbReference>
<dbReference type="Gene3D" id="2.60.40.1180">
    <property type="entry name" value="Golgi alpha-mannosidase II"/>
    <property type="match status" value="2"/>
</dbReference>
<dbReference type="Gene3D" id="3.20.20.80">
    <property type="entry name" value="Glycosidases"/>
    <property type="match status" value="2"/>
</dbReference>
<evidence type="ECO:0000259" key="6">
    <source>
        <dbReference type="Pfam" id="PF13802"/>
    </source>
</evidence>
<feature type="domain" description="Glycoside hydrolase family 31 N-terminal" evidence="6">
    <location>
        <begin position="22"/>
        <end position="210"/>
    </location>
</feature>
<keyword evidence="2 4" id="KW-0378">Hydrolase</keyword>
<dbReference type="InterPro" id="IPR000322">
    <property type="entry name" value="Glyco_hydro_31_TIM"/>
</dbReference>
<dbReference type="SUPFAM" id="SSF51445">
    <property type="entry name" value="(Trans)glycosidases"/>
    <property type="match status" value="1"/>
</dbReference>
<dbReference type="CDD" id="cd14752">
    <property type="entry name" value="GH31_N"/>
    <property type="match status" value="1"/>
</dbReference>
<dbReference type="Gene3D" id="2.60.40.1760">
    <property type="entry name" value="glycosyl hydrolase (family 31)"/>
    <property type="match status" value="1"/>
</dbReference>
<accession>I7IW36</accession>
<dbReference type="PROSITE" id="PS00129">
    <property type="entry name" value="GLYCOSYL_HYDROL_F31_1"/>
    <property type="match status" value="1"/>
</dbReference>
<dbReference type="GO" id="GO:0030246">
    <property type="term" value="F:carbohydrate binding"/>
    <property type="evidence" value="ECO:0007669"/>
    <property type="project" value="InterPro"/>
</dbReference>
<comment type="caution">
    <text evidence="9">The sequence shown here is derived from an EMBL/GenBank/DDBJ whole genome shotgun (WGS) entry which is preliminary data.</text>
</comment>
<evidence type="ECO:0000313" key="10">
    <source>
        <dbReference type="Proteomes" id="UP000009320"/>
    </source>
</evidence>
<dbReference type="InterPro" id="IPR048395">
    <property type="entry name" value="Glyco_hydro_31_C"/>
</dbReference>
<dbReference type="Pfam" id="PF17137">
    <property type="entry name" value="DUF5110"/>
    <property type="match status" value="1"/>
</dbReference>